<dbReference type="InterPro" id="IPR004360">
    <property type="entry name" value="Glyas_Fos-R_dOase_dom"/>
</dbReference>
<dbReference type="InterPro" id="IPR037523">
    <property type="entry name" value="VOC_core"/>
</dbReference>
<dbReference type="InterPro" id="IPR052164">
    <property type="entry name" value="Anthracycline_SecMetBiosynth"/>
</dbReference>
<dbReference type="InterPro" id="IPR029068">
    <property type="entry name" value="Glyas_Bleomycin-R_OHBP_Dase"/>
</dbReference>
<dbReference type="AlphaFoldDB" id="A0AA37T2D7"/>
<organism evidence="2 3">
    <name type="scientific">Agaribacter marinus</name>
    <dbReference type="NCBI Taxonomy" id="1431249"/>
    <lineage>
        <taxon>Bacteria</taxon>
        <taxon>Pseudomonadati</taxon>
        <taxon>Pseudomonadota</taxon>
        <taxon>Gammaproteobacteria</taxon>
        <taxon>Alteromonadales</taxon>
        <taxon>Alteromonadaceae</taxon>
        <taxon>Agaribacter</taxon>
    </lineage>
</organism>
<dbReference type="Proteomes" id="UP001156601">
    <property type="component" value="Unassembled WGS sequence"/>
</dbReference>
<protein>
    <submittedName>
        <fullName evidence="2">Glyoxalase</fullName>
    </submittedName>
</protein>
<dbReference type="Gene3D" id="3.10.180.10">
    <property type="entry name" value="2,3-Dihydroxybiphenyl 1,2-Dioxygenase, domain 1"/>
    <property type="match status" value="1"/>
</dbReference>
<name>A0AA37T2D7_9ALTE</name>
<dbReference type="RefSeq" id="WP_284219088.1">
    <property type="nucleotide sequence ID" value="NZ_BSOT01000012.1"/>
</dbReference>
<dbReference type="PROSITE" id="PS51819">
    <property type="entry name" value="VOC"/>
    <property type="match status" value="1"/>
</dbReference>
<sequence>MHQHHHINYVEFHTRDIAANRKFFEAVFSWSFTEYGPDYLAFKGSGIEGGFFKSDKHNDAKNGGALVVILSDDLEASQQAVESNGGKVIVPIFSFPGGRRFHFSDPNNNEWAVWSLVDDGTH</sequence>
<gene>
    <name evidence="2" type="ORF">GCM10007852_35820</name>
</gene>
<accession>A0AA37T2D7</accession>
<keyword evidence="3" id="KW-1185">Reference proteome</keyword>
<proteinExistence type="predicted"/>
<evidence type="ECO:0000313" key="3">
    <source>
        <dbReference type="Proteomes" id="UP001156601"/>
    </source>
</evidence>
<dbReference type="CDD" id="cd07247">
    <property type="entry name" value="SgaA_N_like"/>
    <property type="match status" value="1"/>
</dbReference>
<evidence type="ECO:0000259" key="1">
    <source>
        <dbReference type="PROSITE" id="PS51819"/>
    </source>
</evidence>
<comment type="caution">
    <text evidence="2">The sequence shown here is derived from an EMBL/GenBank/DDBJ whole genome shotgun (WGS) entry which is preliminary data.</text>
</comment>
<dbReference type="PANTHER" id="PTHR33993:SF1">
    <property type="entry name" value="GLYOXALASE FAMILY PROTEIN"/>
    <property type="match status" value="1"/>
</dbReference>
<reference evidence="2" key="2">
    <citation type="submission" date="2023-01" db="EMBL/GenBank/DDBJ databases">
        <title>Draft genome sequence of Agaribacter marinus strain NBRC 110023.</title>
        <authorList>
            <person name="Sun Q."/>
            <person name="Mori K."/>
        </authorList>
    </citation>
    <scope>NUCLEOTIDE SEQUENCE</scope>
    <source>
        <strain evidence="2">NBRC 110023</strain>
    </source>
</reference>
<dbReference type="Pfam" id="PF00903">
    <property type="entry name" value="Glyoxalase"/>
    <property type="match status" value="1"/>
</dbReference>
<reference evidence="2" key="1">
    <citation type="journal article" date="2014" name="Int. J. Syst. Evol. Microbiol.">
        <title>Complete genome sequence of Corynebacterium casei LMG S-19264T (=DSM 44701T), isolated from a smear-ripened cheese.</title>
        <authorList>
            <consortium name="US DOE Joint Genome Institute (JGI-PGF)"/>
            <person name="Walter F."/>
            <person name="Albersmeier A."/>
            <person name="Kalinowski J."/>
            <person name="Ruckert C."/>
        </authorList>
    </citation>
    <scope>NUCLEOTIDE SEQUENCE</scope>
    <source>
        <strain evidence="2">NBRC 110023</strain>
    </source>
</reference>
<evidence type="ECO:0000313" key="2">
    <source>
        <dbReference type="EMBL" id="GLR72674.1"/>
    </source>
</evidence>
<dbReference type="PANTHER" id="PTHR33993">
    <property type="entry name" value="GLYOXALASE-RELATED"/>
    <property type="match status" value="1"/>
</dbReference>
<feature type="domain" description="VOC" evidence="1">
    <location>
        <begin position="6"/>
        <end position="116"/>
    </location>
</feature>
<dbReference type="SUPFAM" id="SSF54593">
    <property type="entry name" value="Glyoxalase/Bleomycin resistance protein/Dihydroxybiphenyl dioxygenase"/>
    <property type="match status" value="1"/>
</dbReference>
<dbReference type="EMBL" id="BSOT01000012">
    <property type="protein sequence ID" value="GLR72674.1"/>
    <property type="molecule type" value="Genomic_DNA"/>
</dbReference>